<evidence type="ECO:0000313" key="4">
    <source>
        <dbReference type="EMBL" id="MRZ56299.1"/>
    </source>
</evidence>
<dbReference type="RefSeq" id="WP_009276276.1">
    <property type="nucleotide sequence ID" value="NZ_BAABYH010000001.1"/>
</dbReference>
<organism evidence="4 5">
    <name type="scientific">Parabacteroides distasonis</name>
    <dbReference type="NCBI Taxonomy" id="823"/>
    <lineage>
        <taxon>Bacteria</taxon>
        <taxon>Pseudomonadati</taxon>
        <taxon>Bacteroidota</taxon>
        <taxon>Bacteroidia</taxon>
        <taxon>Bacteroidales</taxon>
        <taxon>Tannerellaceae</taxon>
        <taxon>Parabacteroides</taxon>
    </lineage>
</organism>
<dbReference type="GO" id="GO:0016757">
    <property type="term" value="F:glycosyltransferase activity"/>
    <property type="evidence" value="ECO:0007669"/>
    <property type="project" value="UniProtKB-KW"/>
</dbReference>
<sequence>MRNLILLANFFPYGNGEPYLETEVKYYEQYFDRIYICSLQLRKRDLQSRRELPSDKFEVFPVEKAPNYVYLFNSLRVLGNANLYKELWKLGKEKRMSFQRVVRLFVYLSRSYYEAGKIKKWFKRKVTFDNLDCGVLYSYRFEYQPYVGLLIKQVLPNFKIVARGHGFDLYEERHQEHYIPLREYLLENLDKTIMIAQDGVNYLVEKYPVYKEKVILSRLGTMDQGLAILPQSMDEFRLVSCSTVSPIKRIHLIVEALAQIKNIRVRWDHYGDGLLLSDIKCLAVKLLHGNIHWHFHGYVDNQTLMSIYQKKPYHLFLNVSSSEGVPVSIMEAMSFGIPCVATDVGGTKEVIENYKNGILLSSDFKPKELAGWIMLFFKMDEKEYLLYRNNARTGWEEFYNADKNYRIFLNFLNNM</sequence>
<keyword evidence="1" id="KW-0328">Glycosyltransferase</keyword>
<comment type="caution">
    <text evidence="4">The sequence shown here is derived from an EMBL/GenBank/DDBJ whole genome shotgun (WGS) entry which is preliminary data.</text>
</comment>
<gene>
    <name evidence="4" type="ORF">GKD68_16450</name>
</gene>
<name>A0A6I0U213_PARDI</name>
<protein>
    <submittedName>
        <fullName evidence="4">Glycosyltransferase</fullName>
    </submittedName>
</protein>
<evidence type="ECO:0000256" key="1">
    <source>
        <dbReference type="ARBA" id="ARBA00022676"/>
    </source>
</evidence>
<evidence type="ECO:0000259" key="3">
    <source>
        <dbReference type="Pfam" id="PF00534"/>
    </source>
</evidence>
<reference evidence="4 5" key="1">
    <citation type="journal article" date="2019" name="Nat. Med.">
        <title>A library of human gut bacterial isolates paired with longitudinal multiomics data enables mechanistic microbiome research.</title>
        <authorList>
            <person name="Poyet M."/>
            <person name="Groussin M."/>
            <person name="Gibbons S.M."/>
            <person name="Avila-Pacheco J."/>
            <person name="Jiang X."/>
            <person name="Kearney S.M."/>
            <person name="Perrotta A.R."/>
            <person name="Berdy B."/>
            <person name="Zhao S."/>
            <person name="Lieberman T.D."/>
            <person name="Swanson P.K."/>
            <person name="Smith M."/>
            <person name="Roesemann S."/>
            <person name="Alexander J.E."/>
            <person name="Rich S.A."/>
            <person name="Livny J."/>
            <person name="Vlamakis H."/>
            <person name="Clish C."/>
            <person name="Bullock K."/>
            <person name="Deik A."/>
            <person name="Scott J."/>
            <person name="Pierce K.A."/>
            <person name="Xavier R.J."/>
            <person name="Alm E.J."/>
        </authorList>
    </citation>
    <scope>NUCLEOTIDE SEQUENCE [LARGE SCALE GENOMIC DNA]</scope>
    <source>
        <strain evidence="4 5">BIOML-A2</strain>
    </source>
</reference>
<evidence type="ECO:0000256" key="2">
    <source>
        <dbReference type="ARBA" id="ARBA00022679"/>
    </source>
</evidence>
<dbReference type="EMBL" id="WKNE01000014">
    <property type="protein sequence ID" value="MRZ56299.1"/>
    <property type="molecule type" value="Genomic_DNA"/>
</dbReference>
<dbReference type="Proteomes" id="UP000432516">
    <property type="component" value="Unassembled WGS sequence"/>
</dbReference>
<dbReference type="Gene3D" id="3.40.50.2000">
    <property type="entry name" value="Glycogen Phosphorylase B"/>
    <property type="match status" value="2"/>
</dbReference>
<evidence type="ECO:0000313" key="5">
    <source>
        <dbReference type="Proteomes" id="UP000432516"/>
    </source>
</evidence>
<proteinExistence type="predicted"/>
<accession>A0A6I0U213</accession>
<dbReference type="SUPFAM" id="SSF53756">
    <property type="entry name" value="UDP-Glycosyltransferase/glycogen phosphorylase"/>
    <property type="match status" value="1"/>
</dbReference>
<dbReference type="Pfam" id="PF00534">
    <property type="entry name" value="Glycos_transf_1"/>
    <property type="match status" value="1"/>
</dbReference>
<dbReference type="PANTHER" id="PTHR12526">
    <property type="entry name" value="GLYCOSYLTRANSFERASE"/>
    <property type="match status" value="1"/>
</dbReference>
<dbReference type="GeneID" id="93524985"/>
<dbReference type="AlphaFoldDB" id="A0A6I0U213"/>
<dbReference type="InterPro" id="IPR001296">
    <property type="entry name" value="Glyco_trans_1"/>
</dbReference>
<dbReference type="PANTHER" id="PTHR12526:SF629">
    <property type="entry name" value="TEICHURONIC ACID BIOSYNTHESIS GLYCOSYLTRANSFERASE TUAH-RELATED"/>
    <property type="match status" value="1"/>
</dbReference>
<keyword evidence="2 4" id="KW-0808">Transferase</keyword>
<feature type="domain" description="Glycosyl transferase family 1" evidence="3">
    <location>
        <begin position="233"/>
        <end position="389"/>
    </location>
</feature>